<proteinExistence type="predicted"/>
<name>A0A699HL55_TANCI</name>
<comment type="caution">
    <text evidence="1">The sequence shown here is derived from an EMBL/GenBank/DDBJ whole genome shotgun (WGS) entry which is preliminary data.</text>
</comment>
<organism evidence="1">
    <name type="scientific">Tanacetum cinerariifolium</name>
    <name type="common">Dalmatian daisy</name>
    <name type="synonym">Chrysanthemum cinerariifolium</name>
    <dbReference type="NCBI Taxonomy" id="118510"/>
    <lineage>
        <taxon>Eukaryota</taxon>
        <taxon>Viridiplantae</taxon>
        <taxon>Streptophyta</taxon>
        <taxon>Embryophyta</taxon>
        <taxon>Tracheophyta</taxon>
        <taxon>Spermatophyta</taxon>
        <taxon>Magnoliopsida</taxon>
        <taxon>eudicotyledons</taxon>
        <taxon>Gunneridae</taxon>
        <taxon>Pentapetalae</taxon>
        <taxon>asterids</taxon>
        <taxon>campanulids</taxon>
        <taxon>Asterales</taxon>
        <taxon>Asteraceae</taxon>
        <taxon>Asteroideae</taxon>
        <taxon>Anthemideae</taxon>
        <taxon>Anthemidinae</taxon>
        <taxon>Tanacetum</taxon>
    </lineage>
</organism>
<dbReference type="AlphaFoldDB" id="A0A699HL55"/>
<dbReference type="EMBL" id="BKCJ010182739">
    <property type="protein sequence ID" value="GEY48791.1"/>
    <property type="molecule type" value="Genomic_DNA"/>
</dbReference>
<sequence>MMLLEHQDIFAGICGPSRWKELSKKSGSKILPCGDGSCWNTFKPIASLTAKENGNKRRRVLSLLSPSRSNGVRSKRYHVVPYGELNGISIAIVARYEETNLVLNWEKCHFMVRDGIVLGHKISKAGIEVDKAKGSENLAADHLSILENPELEELDEDAIRDSFPDKHLMVINIKEAETDPWMTNKAPIGSTPFRIIYRKACHLPLKMEHKAYWALKEVNVDLDAAGKH</sequence>
<dbReference type="GO" id="GO:0003887">
    <property type="term" value="F:DNA-directed DNA polymerase activity"/>
    <property type="evidence" value="ECO:0007669"/>
    <property type="project" value="UniProtKB-KW"/>
</dbReference>
<dbReference type="InterPro" id="IPR043128">
    <property type="entry name" value="Rev_trsase/Diguanyl_cyclase"/>
</dbReference>
<dbReference type="SUPFAM" id="SSF56672">
    <property type="entry name" value="DNA/RNA polymerases"/>
    <property type="match status" value="1"/>
</dbReference>
<evidence type="ECO:0000313" key="1">
    <source>
        <dbReference type="EMBL" id="GEY48791.1"/>
    </source>
</evidence>
<reference evidence="1" key="1">
    <citation type="journal article" date="2019" name="Sci. Rep.">
        <title>Draft genome of Tanacetum cinerariifolium, the natural source of mosquito coil.</title>
        <authorList>
            <person name="Yamashiro T."/>
            <person name="Shiraishi A."/>
            <person name="Satake H."/>
            <person name="Nakayama K."/>
        </authorList>
    </citation>
    <scope>NUCLEOTIDE SEQUENCE</scope>
</reference>
<dbReference type="InterPro" id="IPR043502">
    <property type="entry name" value="DNA/RNA_pol_sf"/>
</dbReference>
<keyword evidence="1" id="KW-0808">Transferase</keyword>
<gene>
    <name evidence="1" type="ORF">Tci_420765</name>
</gene>
<feature type="non-terminal residue" evidence="1">
    <location>
        <position position="228"/>
    </location>
</feature>
<keyword evidence="1" id="KW-0548">Nucleotidyltransferase</keyword>
<protein>
    <submittedName>
        <fullName evidence="1">DNA-directed DNA polymerase</fullName>
    </submittedName>
</protein>
<keyword evidence="1" id="KW-0239">DNA-directed DNA polymerase</keyword>
<dbReference type="Gene3D" id="3.30.70.270">
    <property type="match status" value="1"/>
</dbReference>
<accession>A0A699HL55</accession>